<evidence type="ECO:0000256" key="1">
    <source>
        <dbReference type="SAM" id="MobiDB-lite"/>
    </source>
</evidence>
<dbReference type="AlphaFoldDB" id="A0A1A6A218"/>
<accession>A0A1A6A218</accession>
<organism evidence="2">
    <name type="scientific">Kwoniella dejecticola CBS 10117</name>
    <dbReference type="NCBI Taxonomy" id="1296121"/>
    <lineage>
        <taxon>Eukaryota</taxon>
        <taxon>Fungi</taxon>
        <taxon>Dikarya</taxon>
        <taxon>Basidiomycota</taxon>
        <taxon>Agaricomycotina</taxon>
        <taxon>Tremellomycetes</taxon>
        <taxon>Tremellales</taxon>
        <taxon>Cryptococcaceae</taxon>
        <taxon>Kwoniella</taxon>
    </lineage>
</organism>
<feature type="compositionally biased region" description="Polar residues" evidence="1">
    <location>
        <begin position="1"/>
        <end position="12"/>
    </location>
</feature>
<gene>
    <name evidence="2" type="ORF">I303_04962</name>
    <name evidence="3" type="ORF">I303_105595</name>
</gene>
<dbReference type="EMBL" id="CP144535">
    <property type="protein sequence ID" value="WWC62997.1"/>
    <property type="molecule type" value="Genomic_DNA"/>
</dbReference>
<evidence type="ECO:0000313" key="2">
    <source>
        <dbReference type="EMBL" id="OBR84105.1"/>
    </source>
</evidence>
<feature type="region of interest" description="Disordered" evidence="1">
    <location>
        <begin position="1"/>
        <end position="32"/>
    </location>
</feature>
<evidence type="ECO:0000313" key="3">
    <source>
        <dbReference type="EMBL" id="WWC62997.1"/>
    </source>
</evidence>
<dbReference type="VEuPathDB" id="FungiDB:I303_04962"/>
<dbReference type="RefSeq" id="XP_018261947.1">
    <property type="nucleotide sequence ID" value="XM_018408256.1"/>
</dbReference>
<reference evidence="3" key="3">
    <citation type="submission" date="2024-02" db="EMBL/GenBank/DDBJ databases">
        <title>Comparative genomics of Cryptococcus and Kwoniella reveals pathogenesis evolution and contrasting modes of karyotype evolution via chromosome fusion or intercentromeric recombination.</title>
        <authorList>
            <person name="Coelho M.A."/>
            <person name="David-Palma M."/>
            <person name="Shea T."/>
            <person name="Bowers K."/>
            <person name="McGinley-Smith S."/>
            <person name="Mohammad A.W."/>
            <person name="Gnirke A."/>
            <person name="Yurkov A.M."/>
            <person name="Nowrousian M."/>
            <person name="Sun S."/>
            <person name="Cuomo C.A."/>
            <person name="Heitman J."/>
        </authorList>
    </citation>
    <scope>NUCLEOTIDE SEQUENCE</scope>
    <source>
        <strain evidence="3">CBS 10117</strain>
    </source>
</reference>
<reference evidence="2" key="1">
    <citation type="submission" date="2013-07" db="EMBL/GenBank/DDBJ databases">
        <title>The Genome Sequence of Cryptococcus dejecticola CBS10117.</title>
        <authorList>
            <consortium name="The Broad Institute Genome Sequencing Platform"/>
            <person name="Cuomo C."/>
            <person name="Litvintseva A."/>
            <person name="Chen Y."/>
            <person name="Heitman J."/>
            <person name="Sun S."/>
            <person name="Springer D."/>
            <person name="Dromer F."/>
            <person name="Young S.K."/>
            <person name="Zeng Q."/>
            <person name="Gargeya S."/>
            <person name="Fitzgerald M."/>
            <person name="Abouelleil A."/>
            <person name="Alvarado L."/>
            <person name="Berlin A.M."/>
            <person name="Chapman S.B."/>
            <person name="Dewar J."/>
            <person name="Goldberg J."/>
            <person name="Griggs A."/>
            <person name="Gujja S."/>
            <person name="Hansen M."/>
            <person name="Howarth C."/>
            <person name="Imamovic A."/>
            <person name="Larimer J."/>
            <person name="McCowan C."/>
            <person name="Murphy C."/>
            <person name="Pearson M."/>
            <person name="Priest M."/>
            <person name="Roberts A."/>
            <person name="Saif S."/>
            <person name="Shea T."/>
            <person name="Sykes S."/>
            <person name="Wortman J."/>
            <person name="Nusbaum C."/>
            <person name="Birren B."/>
        </authorList>
    </citation>
    <scope>NUCLEOTIDE SEQUENCE [LARGE SCALE GENOMIC DNA]</scope>
    <source>
        <strain evidence="2">CBS 10117</strain>
    </source>
</reference>
<proteinExistence type="predicted"/>
<protein>
    <submittedName>
        <fullName evidence="2">Uncharacterized protein</fullName>
    </submittedName>
</protein>
<dbReference type="Proteomes" id="UP000078595">
    <property type="component" value="Chromosome 6"/>
</dbReference>
<name>A0A1A6A218_9TREE</name>
<dbReference type="KEGG" id="kdj:28968661"/>
<keyword evidence="4" id="KW-1185">Reference proteome</keyword>
<dbReference type="EMBL" id="KI894032">
    <property type="protein sequence ID" value="OBR84105.1"/>
    <property type="molecule type" value="Genomic_DNA"/>
</dbReference>
<sequence>MTMISSTNNGTATADLRSLAQRSERQKEPVPLPNLETLRIKAKAVSKWGDPLKSGPYTDYAFFIDWDKASMYAHRATTKHLKAASHQYVLLPKEISTRNRLFSEIIKNRRGNQIRKAWSIDSERKEEKIRKGSNKMDDSWMILSDSLLIDWLCPVTQTQTRSRARGIRRAASHLHGSGVKWVLSNHL</sequence>
<evidence type="ECO:0000313" key="4">
    <source>
        <dbReference type="Proteomes" id="UP000078595"/>
    </source>
</evidence>
<dbReference type="GeneID" id="28968661"/>
<reference evidence="3" key="2">
    <citation type="submission" date="2013-07" db="EMBL/GenBank/DDBJ databases">
        <authorList>
            <consortium name="The Broad Institute Genome Sequencing Platform"/>
            <person name="Cuomo C."/>
            <person name="Litvintseva A."/>
            <person name="Chen Y."/>
            <person name="Heitman J."/>
            <person name="Sun S."/>
            <person name="Springer D."/>
            <person name="Dromer F."/>
            <person name="Young S.K."/>
            <person name="Zeng Q."/>
            <person name="Gargeya S."/>
            <person name="Fitzgerald M."/>
            <person name="Abouelleil A."/>
            <person name="Alvarado L."/>
            <person name="Berlin A.M."/>
            <person name="Chapman S.B."/>
            <person name="Dewar J."/>
            <person name="Goldberg J."/>
            <person name="Griggs A."/>
            <person name="Gujja S."/>
            <person name="Hansen M."/>
            <person name="Howarth C."/>
            <person name="Imamovic A."/>
            <person name="Larimer J."/>
            <person name="McCowan C."/>
            <person name="Murphy C."/>
            <person name="Pearson M."/>
            <person name="Priest M."/>
            <person name="Roberts A."/>
            <person name="Saif S."/>
            <person name="Shea T."/>
            <person name="Sykes S."/>
            <person name="Wortman J."/>
            <person name="Nusbaum C."/>
            <person name="Birren B."/>
        </authorList>
    </citation>
    <scope>NUCLEOTIDE SEQUENCE</scope>
    <source>
        <strain evidence="3">CBS 10117</strain>
    </source>
</reference>